<name>A0A087UGK4_STEMI</name>
<protein>
    <submittedName>
        <fullName evidence="1">Uncharacterized protein</fullName>
    </submittedName>
</protein>
<evidence type="ECO:0000313" key="1">
    <source>
        <dbReference type="EMBL" id="KFM76493.1"/>
    </source>
</evidence>
<dbReference type="Proteomes" id="UP000054359">
    <property type="component" value="Unassembled WGS sequence"/>
</dbReference>
<reference evidence="1 2" key="1">
    <citation type="submission" date="2013-11" db="EMBL/GenBank/DDBJ databases">
        <title>Genome sequencing of Stegodyphus mimosarum.</title>
        <authorList>
            <person name="Bechsgaard J."/>
        </authorList>
    </citation>
    <scope>NUCLEOTIDE SEQUENCE [LARGE SCALE GENOMIC DNA]</scope>
</reference>
<sequence length="78" mass="8510">MKFEATRQATRRGRCSVRAVQVYEPADQLMAGLDDLSRQVNALRCVYLQQLALSAVCTDNNSASNLHSTAGDHAVTIT</sequence>
<dbReference type="AlphaFoldDB" id="A0A087UGK4"/>
<dbReference type="EMBL" id="KK119714">
    <property type="protein sequence ID" value="KFM76493.1"/>
    <property type="molecule type" value="Genomic_DNA"/>
</dbReference>
<organism evidence="1 2">
    <name type="scientific">Stegodyphus mimosarum</name>
    <name type="common">African social velvet spider</name>
    <dbReference type="NCBI Taxonomy" id="407821"/>
    <lineage>
        <taxon>Eukaryota</taxon>
        <taxon>Metazoa</taxon>
        <taxon>Ecdysozoa</taxon>
        <taxon>Arthropoda</taxon>
        <taxon>Chelicerata</taxon>
        <taxon>Arachnida</taxon>
        <taxon>Araneae</taxon>
        <taxon>Araneomorphae</taxon>
        <taxon>Entelegynae</taxon>
        <taxon>Eresoidea</taxon>
        <taxon>Eresidae</taxon>
        <taxon>Stegodyphus</taxon>
    </lineage>
</organism>
<accession>A0A087UGK4</accession>
<evidence type="ECO:0000313" key="2">
    <source>
        <dbReference type="Proteomes" id="UP000054359"/>
    </source>
</evidence>
<keyword evidence="2" id="KW-1185">Reference proteome</keyword>
<feature type="non-terminal residue" evidence="1">
    <location>
        <position position="78"/>
    </location>
</feature>
<proteinExistence type="predicted"/>
<gene>
    <name evidence="1" type="ORF">X975_20569</name>
</gene>